<feature type="domain" description="NfeD-like C-terminal" evidence="6">
    <location>
        <begin position="372"/>
        <end position="426"/>
    </location>
</feature>
<evidence type="ECO:0000256" key="5">
    <source>
        <dbReference type="SAM" id="Phobius"/>
    </source>
</evidence>
<dbReference type="RefSeq" id="WP_014289460.1">
    <property type="nucleotide sequence ID" value="NC_016645.1"/>
</dbReference>
<feature type="transmembrane region" description="Helical" evidence="5">
    <location>
        <begin position="229"/>
        <end position="247"/>
    </location>
</feature>
<evidence type="ECO:0000259" key="7">
    <source>
        <dbReference type="Pfam" id="PF24961"/>
    </source>
</evidence>
<feature type="transmembrane region" description="Helical" evidence="5">
    <location>
        <begin position="275"/>
        <end position="292"/>
    </location>
</feature>
<dbReference type="SUPFAM" id="SSF52096">
    <property type="entry name" value="ClpP/crotonase"/>
    <property type="match status" value="1"/>
</dbReference>
<proteinExistence type="predicted"/>
<organism evidence="9 10">
    <name type="scientific">Pyrobaculum ferrireducens</name>
    <dbReference type="NCBI Taxonomy" id="1104324"/>
    <lineage>
        <taxon>Archaea</taxon>
        <taxon>Thermoproteota</taxon>
        <taxon>Thermoprotei</taxon>
        <taxon>Thermoproteales</taxon>
        <taxon>Thermoproteaceae</taxon>
        <taxon>Pyrobaculum</taxon>
    </lineage>
</organism>
<dbReference type="BioCyc" id="PSP1104324:GJSN-2194-MONOMER"/>
<dbReference type="InterPro" id="IPR012340">
    <property type="entry name" value="NA-bd_OB-fold"/>
</dbReference>
<accession>G7VBD8</accession>
<protein>
    <submittedName>
        <fullName evidence="9">NfeD-like protein</fullName>
    </submittedName>
</protein>
<dbReference type="OrthoDB" id="28112at2157"/>
<gene>
    <name evidence="9" type="ORF">P186_2243</name>
</gene>
<dbReference type="InterPro" id="IPR002810">
    <property type="entry name" value="NfeD-like_C"/>
</dbReference>
<dbReference type="CDD" id="cd07020">
    <property type="entry name" value="Clp_protease_NfeD_1"/>
    <property type="match status" value="1"/>
</dbReference>
<dbReference type="Proteomes" id="UP000005867">
    <property type="component" value="Chromosome"/>
</dbReference>
<keyword evidence="2 5" id="KW-0812">Transmembrane</keyword>
<dbReference type="Pfam" id="PF24961">
    <property type="entry name" value="NfeD_membrane"/>
    <property type="match status" value="1"/>
</dbReference>
<dbReference type="Gene3D" id="3.90.226.10">
    <property type="entry name" value="2-enoyl-CoA Hydratase, Chain A, domain 1"/>
    <property type="match status" value="1"/>
</dbReference>
<dbReference type="eggNOG" id="arCOG01910">
    <property type="taxonomic scope" value="Archaea"/>
</dbReference>
<dbReference type="AlphaFoldDB" id="G7VBD8"/>
<evidence type="ECO:0000259" key="8">
    <source>
        <dbReference type="Pfam" id="PF25145"/>
    </source>
</evidence>
<keyword evidence="3 5" id="KW-1133">Transmembrane helix</keyword>
<dbReference type="InterPro" id="IPR029045">
    <property type="entry name" value="ClpP/crotonase-like_dom_sf"/>
</dbReference>
<feature type="transmembrane region" description="Helical" evidence="5">
    <location>
        <begin position="331"/>
        <end position="354"/>
    </location>
</feature>
<dbReference type="InterPro" id="IPR056739">
    <property type="entry name" value="NfeD_membrane"/>
</dbReference>
<dbReference type="Pfam" id="PF01957">
    <property type="entry name" value="NfeD"/>
    <property type="match status" value="1"/>
</dbReference>
<keyword evidence="4 5" id="KW-0472">Membrane</keyword>
<dbReference type="GO" id="GO:0016020">
    <property type="term" value="C:membrane"/>
    <property type="evidence" value="ECO:0007669"/>
    <property type="project" value="UniProtKB-SubCell"/>
</dbReference>
<dbReference type="KEGG" id="pyr:P186_2243"/>
<dbReference type="Gene3D" id="2.40.50.140">
    <property type="entry name" value="Nucleic acid-binding proteins"/>
    <property type="match status" value="1"/>
</dbReference>
<evidence type="ECO:0000256" key="3">
    <source>
        <dbReference type="ARBA" id="ARBA00022989"/>
    </source>
</evidence>
<sequence length="429" mass="46232">MRKIVFFLLLLVVFSQAYVASSVYVVEIDNVIGPYTLSQMQRAISLATQHNGLVLLLLSTPGGLADPTLQIMKEIGNSPVPVVGYVYPDYSYAWSAGTYILMSTHIAAMAPHTVIGSCQPIAGGTPINESKTLNALIGYLETVSKSYGRNGTFARLCITRNVNLGAEDALKYRVIDVVAVEIGDLLKKINGSVVLLRNQKTELVIAGAELRYVKPTLTESLQMWISDPVVSSVLSLLAFLLLLAAFLTGHPIAVAAAIILLVISMFSFLPTAWLGLALIIMGAVLIMAEVLMGMSAHGAVAGVGAVLLIIGFLSAYPANLFSGELIHIRDWWLIQIGLYINIAILVGFIVFIVYKVVAVHRQRPPSEILTSLKGVEGVAIDDLGPDSPGFVKVFGEYWKAVSGVPVRRGCRIRVVEILGDTLKVEPVQC</sequence>
<name>G7VBD8_9CREN</name>
<dbReference type="EMBL" id="CP003098">
    <property type="protein sequence ID" value="AET33635.1"/>
    <property type="molecule type" value="Genomic_DNA"/>
</dbReference>
<feature type="domain" description="NfeD1b N-terminal" evidence="8">
    <location>
        <begin position="23"/>
        <end position="170"/>
    </location>
</feature>
<dbReference type="SUPFAM" id="SSF141322">
    <property type="entry name" value="NfeD domain-like"/>
    <property type="match status" value="1"/>
</dbReference>
<reference evidence="9 10" key="1">
    <citation type="journal article" date="2012" name="J. Bacteriol.">
        <title>Complete genome sequence of strain 1860, a crenarchaeon of the genus pyrobaculum able to grow with various electron acceptors.</title>
        <authorList>
            <person name="Mardanov A.V."/>
            <person name="Gumerov V.M."/>
            <person name="Slobodkina G.B."/>
            <person name="Beletsky A.V."/>
            <person name="Bonch-Osmolovskaya E.A."/>
            <person name="Ravin N.V."/>
            <person name="Skryabin K.G."/>
        </authorList>
    </citation>
    <scope>NUCLEOTIDE SEQUENCE [LARGE SCALE GENOMIC DNA]</scope>
    <source>
        <strain evidence="9 10">1860</strain>
    </source>
</reference>
<dbReference type="InterPro" id="IPR056738">
    <property type="entry name" value="NfeD1b_N"/>
</dbReference>
<evidence type="ECO:0000256" key="2">
    <source>
        <dbReference type="ARBA" id="ARBA00022692"/>
    </source>
</evidence>
<feature type="domain" description="NfeD integral membrane" evidence="7">
    <location>
        <begin position="230"/>
        <end position="350"/>
    </location>
</feature>
<feature type="transmembrane region" description="Helical" evidence="5">
    <location>
        <begin position="299"/>
        <end position="319"/>
    </location>
</feature>
<evidence type="ECO:0000256" key="1">
    <source>
        <dbReference type="ARBA" id="ARBA00004141"/>
    </source>
</evidence>
<keyword evidence="10" id="KW-1185">Reference proteome</keyword>
<dbReference type="PANTHER" id="PTHR33507">
    <property type="entry name" value="INNER MEMBRANE PROTEIN YBBJ"/>
    <property type="match status" value="1"/>
</dbReference>
<dbReference type="InterPro" id="IPR052165">
    <property type="entry name" value="Membrane_assoc_protease"/>
</dbReference>
<dbReference type="STRING" id="1104324.P186_2243"/>
<dbReference type="HOGENOM" id="CLU_024619_1_1_2"/>
<comment type="subcellular location">
    <subcellularLocation>
        <location evidence="1">Membrane</location>
        <topology evidence="1">Multi-pass membrane protein</topology>
    </subcellularLocation>
</comment>
<dbReference type="Pfam" id="PF25145">
    <property type="entry name" value="NfeD1b_N"/>
    <property type="match status" value="1"/>
</dbReference>
<evidence type="ECO:0000313" key="10">
    <source>
        <dbReference type="Proteomes" id="UP000005867"/>
    </source>
</evidence>
<evidence type="ECO:0000313" key="9">
    <source>
        <dbReference type="EMBL" id="AET33635.1"/>
    </source>
</evidence>
<dbReference type="PANTHER" id="PTHR33507:SF4">
    <property type="entry name" value="NODULATION COMPETITIVENESS PROTEIN NFED"/>
    <property type="match status" value="1"/>
</dbReference>
<evidence type="ECO:0000256" key="4">
    <source>
        <dbReference type="ARBA" id="ARBA00023136"/>
    </source>
</evidence>
<evidence type="ECO:0000259" key="6">
    <source>
        <dbReference type="Pfam" id="PF01957"/>
    </source>
</evidence>
<dbReference type="GeneID" id="11593847"/>